<gene>
    <name evidence="3" type="ORF">FH972_026018</name>
</gene>
<reference evidence="3 4" key="1">
    <citation type="submission" date="2019-06" db="EMBL/GenBank/DDBJ databases">
        <title>A chromosomal-level reference genome of Carpinus fangiana (Coryloideae, Betulaceae).</title>
        <authorList>
            <person name="Yang X."/>
            <person name="Wang Z."/>
            <person name="Zhang L."/>
            <person name="Hao G."/>
            <person name="Liu J."/>
            <person name="Yang Y."/>
        </authorList>
    </citation>
    <scope>NUCLEOTIDE SEQUENCE [LARGE SCALE GENOMIC DNA]</scope>
    <source>
        <strain evidence="3">Cfa_2016G</strain>
        <tissue evidence="3">Leaf</tissue>
    </source>
</reference>
<dbReference type="AlphaFoldDB" id="A0A5N6L2Q3"/>
<keyword evidence="4" id="KW-1185">Reference proteome</keyword>
<keyword evidence="2" id="KW-0812">Transmembrane</keyword>
<evidence type="ECO:0000256" key="1">
    <source>
        <dbReference type="SAM" id="MobiDB-lite"/>
    </source>
</evidence>
<keyword evidence="2" id="KW-0472">Membrane</keyword>
<feature type="region of interest" description="Disordered" evidence="1">
    <location>
        <begin position="1"/>
        <end position="33"/>
    </location>
</feature>
<organism evidence="3 4">
    <name type="scientific">Carpinus fangiana</name>
    <dbReference type="NCBI Taxonomy" id="176857"/>
    <lineage>
        <taxon>Eukaryota</taxon>
        <taxon>Viridiplantae</taxon>
        <taxon>Streptophyta</taxon>
        <taxon>Embryophyta</taxon>
        <taxon>Tracheophyta</taxon>
        <taxon>Spermatophyta</taxon>
        <taxon>Magnoliopsida</taxon>
        <taxon>eudicotyledons</taxon>
        <taxon>Gunneridae</taxon>
        <taxon>Pentapetalae</taxon>
        <taxon>rosids</taxon>
        <taxon>fabids</taxon>
        <taxon>Fagales</taxon>
        <taxon>Betulaceae</taxon>
        <taxon>Carpinus</taxon>
    </lineage>
</organism>
<name>A0A5N6L2Q3_9ROSI</name>
<dbReference type="EMBL" id="VIBQ01000075">
    <property type="protein sequence ID" value="KAB8621909.1"/>
    <property type="molecule type" value="Genomic_DNA"/>
</dbReference>
<dbReference type="OrthoDB" id="199599at2759"/>
<feature type="transmembrane region" description="Helical" evidence="2">
    <location>
        <begin position="169"/>
        <end position="189"/>
    </location>
</feature>
<sequence length="220" mass="24341">MDKTDSPMLDLAEARKQRPEATSSHDTNADEREATELEYITLSQPVQPCDGYIAGYDTIPQPRSRGMRSSSSEDSIFECGLRFWRRQVSVIVPHKSCKDHLVLVAQLLRLQQPLNTEIGRMTFLQLSLPLAILFQCAAIAVILAGAWRYWRLQNAIIRGKVITASIESIGTGMLVGSLMIVMFAVLLAVEARPNAVIVSKSEGTQSTYYGIDGLRGECPL</sequence>
<evidence type="ECO:0000313" key="4">
    <source>
        <dbReference type="Proteomes" id="UP000327013"/>
    </source>
</evidence>
<protein>
    <submittedName>
        <fullName evidence="3">Uncharacterized protein</fullName>
    </submittedName>
</protein>
<keyword evidence="2" id="KW-1133">Transmembrane helix</keyword>
<evidence type="ECO:0000256" key="2">
    <source>
        <dbReference type="SAM" id="Phobius"/>
    </source>
</evidence>
<dbReference type="Proteomes" id="UP000327013">
    <property type="component" value="Unassembled WGS sequence"/>
</dbReference>
<evidence type="ECO:0000313" key="3">
    <source>
        <dbReference type="EMBL" id="KAB8621909.1"/>
    </source>
</evidence>
<feature type="transmembrane region" description="Helical" evidence="2">
    <location>
        <begin position="128"/>
        <end position="149"/>
    </location>
</feature>
<accession>A0A5N6L2Q3</accession>
<comment type="caution">
    <text evidence="3">The sequence shown here is derived from an EMBL/GenBank/DDBJ whole genome shotgun (WGS) entry which is preliminary data.</text>
</comment>
<proteinExistence type="predicted"/>